<feature type="domain" description="HTH marR-type" evidence="8">
    <location>
        <begin position="10"/>
        <end position="144"/>
    </location>
</feature>
<dbReference type="SMART" id="SM00347">
    <property type="entry name" value="HTH_MARR"/>
    <property type="match status" value="1"/>
</dbReference>
<dbReference type="GO" id="GO:0005737">
    <property type="term" value="C:cytoplasm"/>
    <property type="evidence" value="ECO:0007669"/>
    <property type="project" value="UniProtKB-SubCell"/>
</dbReference>
<sequence length="154" mass="17620">MSHTVPIHLDSQLCFAIYSANKNYNHFYQTALSKFDLTYPQFITLVALWDKSPLSVRQLGAELNLDSGTLTPLLKRLEKQGWVSRKRNTEDERQVDINLTDYANSHRDEIYDRVNSCLTMAGIPVDEYQAAVNKLKEIGEKLETVANNEDLKAK</sequence>
<dbReference type="Proteomes" id="UP000028700">
    <property type="component" value="Unassembled WGS sequence"/>
</dbReference>
<accession>A0A081BG71</accession>
<dbReference type="Gene3D" id="1.10.10.10">
    <property type="entry name" value="Winged helix-like DNA-binding domain superfamily/Winged helix DNA-binding domain"/>
    <property type="match status" value="1"/>
</dbReference>
<dbReference type="AlphaFoldDB" id="A0A081BG71"/>
<dbReference type="EMBL" id="BBJM01000001">
    <property type="protein sequence ID" value="GAK47039.1"/>
    <property type="molecule type" value="Genomic_DNA"/>
</dbReference>
<gene>
    <name evidence="9" type="ORF">LOSG293_011400</name>
</gene>
<dbReference type="SUPFAM" id="SSF46785">
    <property type="entry name" value="Winged helix' DNA-binding domain"/>
    <property type="match status" value="1"/>
</dbReference>
<evidence type="ECO:0000256" key="2">
    <source>
        <dbReference type="ARBA" id="ARBA00023015"/>
    </source>
</evidence>
<reference evidence="9" key="1">
    <citation type="journal article" date="2014" name="Genome Announc.">
        <title>Draft Genome Sequence of Lactobacillus oryzae Strain SG293T.</title>
        <authorList>
            <person name="Tanizawa Y."/>
            <person name="Fujisawa T."/>
            <person name="Mochizuki T."/>
            <person name="Kaminuma E."/>
            <person name="Nakamura Y."/>
            <person name="Tohno M."/>
        </authorList>
    </citation>
    <scope>NUCLEOTIDE SEQUENCE [LARGE SCALE GENOMIC DNA]</scope>
    <source>
        <strain evidence="9">SG293</strain>
    </source>
</reference>
<evidence type="ECO:0000313" key="10">
    <source>
        <dbReference type="Proteomes" id="UP000028700"/>
    </source>
</evidence>
<keyword evidence="3" id="KW-0238">DNA-binding</keyword>
<evidence type="ECO:0000256" key="6">
    <source>
        <dbReference type="ARBA" id="ARBA00047188"/>
    </source>
</evidence>
<keyword evidence="4" id="KW-0804">Transcription</keyword>
<name>A0A081BG71_9LACO</name>
<dbReference type="InterPro" id="IPR036390">
    <property type="entry name" value="WH_DNA-bd_sf"/>
</dbReference>
<evidence type="ECO:0000256" key="4">
    <source>
        <dbReference type="ARBA" id="ARBA00023163"/>
    </source>
</evidence>
<dbReference type="STRING" id="1291743.LOSG293_011400"/>
<keyword evidence="2" id="KW-0805">Transcription regulation</keyword>
<dbReference type="RefSeq" id="WP_034525874.1">
    <property type="nucleotide sequence ID" value="NZ_BBAZ01000002.1"/>
</dbReference>
<protein>
    <recommendedName>
        <fullName evidence="6">HTH-type transcriptional regulator SarZ</fullName>
    </recommendedName>
    <alternativeName>
        <fullName evidence="7">Staphylococcal accessory regulator Z</fullName>
    </alternativeName>
</protein>
<evidence type="ECO:0000259" key="8">
    <source>
        <dbReference type="PROSITE" id="PS50995"/>
    </source>
</evidence>
<dbReference type="InterPro" id="IPR000835">
    <property type="entry name" value="HTH_MarR-typ"/>
</dbReference>
<keyword evidence="10" id="KW-1185">Reference proteome</keyword>
<dbReference type="PANTHER" id="PTHR42756">
    <property type="entry name" value="TRANSCRIPTIONAL REGULATOR, MARR"/>
    <property type="match status" value="1"/>
</dbReference>
<evidence type="ECO:0000256" key="5">
    <source>
        <dbReference type="ARBA" id="ARBA00046337"/>
    </source>
</evidence>
<proteinExistence type="inferred from homology"/>
<organism evidence="9 10">
    <name type="scientific">Secundilactobacillus oryzae JCM 18671</name>
    <dbReference type="NCBI Taxonomy" id="1291743"/>
    <lineage>
        <taxon>Bacteria</taxon>
        <taxon>Bacillati</taxon>
        <taxon>Bacillota</taxon>
        <taxon>Bacilli</taxon>
        <taxon>Lactobacillales</taxon>
        <taxon>Lactobacillaceae</taxon>
        <taxon>Secundilactobacillus</taxon>
    </lineage>
</organism>
<dbReference type="OrthoDB" id="9806864at2"/>
<evidence type="ECO:0000256" key="3">
    <source>
        <dbReference type="ARBA" id="ARBA00023125"/>
    </source>
</evidence>
<dbReference type="GO" id="GO:0003700">
    <property type="term" value="F:DNA-binding transcription factor activity"/>
    <property type="evidence" value="ECO:0007669"/>
    <property type="project" value="InterPro"/>
</dbReference>
<evidence type="ECO:0000313" key="9">
    <source>
        <dbReference type="EMBL" id="GAK47039.1"/>
    </source>
</evidence>
<comment type="subcellular location">
    <subcellularLocation>
        <location evidence="1">Cytoplasm</location>
    </subcellularLocation>
</comment>
<dbReference type="GO" id="GO:0003677">
    <property type="term" value="F:DNA binding"/>
    <property type="evidence" value="ECO:0007669"/>
    <property type="project" value="UniProtKB-KW"/>
</dbReference>
<dbReference type="PANTHER" id="PTHR42756:SF1">
    <property type="entry name" value="TRANSCRIPTIONAL REPRESSOR OF EMRAB OPERON"/>
    <property type="match status" value="1"/>
</dbReference>
<dbReference type="eggNOG" id="COG1846">
    <property type="taxonomic scope" value="Bacteria"/>
</dbReference>
<dbReference type="InterPro" id="IPR036388">
    <property type="entry name" value="WH-like_DNA-bd_sf"/>
</dbReference>
<dbReference type="PRINTS" id="PR00598">
    <property type="entry name" value="HTHMARR"/>
</dbReference>
<evidence type="ECO:0000256" key="7">
    <source>
        <dbReference type="ARBA" id="ARBA00047207"/>
    </source>
</evidence>
<dbReference type="PROSITE" id="PS50995">
    <property type="entry name" value="HTH_MARR_2"/>
    <property type="match status" value="1"/>
</dbReference>
<evidence type="ECO:0000256" key="1">
    <source>
        <dbReference type="ARBA" id="ARBA00004496"/>
    </source>
</evidence>
<dbReference type="InterPro" id="IPR055166">
    <property type="entry name" value="Transc_reg_Sar_Rot_HTH"/>
</dbReference>
<comment type="caution">
    <text evidence="9">The sequence shown here is derived from an EMBL/GenBank/DDBJ whole genome shotgun (WGS) entry which is preliminary data.</text>
</comment>
<comment type="similarity">
    <text evidence="5">Belongs to the SarZ family.</text>
</comment>
<dbReference type="Pfam" id="PF22381">
    <property type="entry name" value="Staph_reg_Sar_Rot"/>
    <property type="match status" value="1"/>
</dbReference>